<dbReference type="STRING" id="929556.Solca_2826"/>
<dbReference type="KEGG" id="scn:Solca_2826"/>
<dbReference type="AlphaFoldDB" id="H8KS64"/>
<protein>
    <submittedName>
        <fullName evidence="1">Uncharacterized protein</fullName>
    </submittedName>
</protein>
<organism evidence="1 2">
    <name type="scientific">Solitalea canadensis (strain ATCC 29591 / DSM 3403 / JCM 21819 / LMG 8368 / NBRC 15130 / NCIMB 12057 / USAM 9D)</name>
    <name type="common">Flexibacter canadensis</name>
    <dbReference type="NCBI Taxonomy" id="929556"/>
    <lineage>
        <taxon>Bacteria</taxon>
        <taxon>Pseudomonadati</taxon>
        <taxon>Bacteroidota</taxon>
        <taxon>Sphingobacteriia</taxon>
        <taxon>Sphingobacteriales</taxon>
        <taxon>Sphingobacteriaceae</taxon>
        <taxon>Solitalea</taxon>
    </lineage>
</organism>
<gene>
    <name evidence="1" type="ordered locus">Solca_2826</name>
</gene>
<sequence length="48" mass="5918">MTCMVAIFIKPYKTYKKNISFYDYILVLYDGYFLFKPYKAYKKHISFI</sequence>
<keyword evidence="2" id="KW-1185">Reference proteome</keyword>
<dbReference type="EMBL" id="CP003349">
    <property type="protein sequence ID" value="AFD07852.1"/>
    <property type="molecule type" value="Genomic_DNA"/>
</dbReference>
<evidence type="ECO:0000313" key="2">
    <source>
        <dbReference type="Proteomes" id="UP000007590"/>
    </source>
</evidence>
<proteinExistence type="predicted"/>
<accession>H8KS64</accession>
<dbReference type="HOGENOM" id="CLU_3157867_0_0_10"/>
<name>H8KS64_SOLCM</name>
<reference evidence="1" key="1">
    <citation type="submission" date="2012-02" db="EMBL/GenBank/DDBJ databases">
        <title>The complete genome of Solitalea canadensis DSM 3403.</title>
        <authorList>
            <consortium name="US DOE Joint Genome Institute (JGI-PGF)"/>
            <person name="Lucas S."/>
            <person name="Copeland A."/>
            <person name="Lapidus A."/>
            <person name="Glavina del Rio T."/>
            <person name="Dalin E."/>
            <person name="Tice H."/>
            <person name="Bruce D."/>
            <person name="Goodwin L."/>
            <person name="Pitluck S."/>
            <person name="Peters L."/>
            <person name="Ovchinnikova G."/>
            <person name="Lu M."/>
            <person name="Kyrpides N."/>
            <person name="Mavromatis K."/>
            <person name="Ivanova N."/>
            <person name="Brettin T."/>
            <person name="Detter J.C."/>
            <person name="Han C."/>
            <person name="Larimer F."/>
            <person name="Land M."/>
            <person name="Hauser L."/>
            <person name="Markowitz V."/>
            <person name="Cheng J.-F."/>
            <person name="Hugenholtz P."/>
            <person name="Woyke T."/>
            <person name="Wu D."/>
            <person name="Spring S."/>
            <person name="Schroeder M."/>
            <person name="Kopitz M."/>
            <person name="Brambilla E."/>
            <person name="Klenk H.-P."/>
            <person name="Eisen J.A."/>
        </authorList>
    </citation>
    <scope>NUCLEOTIDE SEQUENCE</scope>
    <source>
        <strain evidence="1">DSM 3403</strain>
    </source>
</reference>
<evidence type="ECO:0000313" key="1">
    <source>
        <dbReference type="EMBL" id="AFD07852.1"/>
    </source>
</evidence>
<dbReference type="Proteomes" id="UP000007590">
    <property type="component" value="Chromosome"/>
</dbReference>